<protein>
    <submittedName>
        <fullName evidence="1">Uncharacterized protein</fullName>
    </submittedName>
</protein>
<comment type="caution">
    <text evidence="1">The sequence shown here is derived from an EMBL/GenBank/DDBJ whole genome shotgun (WGS) entry which is preliminary data.</text>
</comment>
<gene>
    <name evidence="1" type="ORF">GIW81_05115</name>
</gene>
<evidence type="ECO:0000313" key="2">
    <source>
        <dbReference type="Proteomes" id="UP000440694"/>
    </source>
</evidence>
<accession>A0A6I3KH59</accession>
<dbReference type="RefSeq" id="WP_154738227.1">
    <property type="nucleotide sequence ID" value="NZ_WMBQ01000001.1"/>
</dbReference>
<organism evidence="1 2">
    <name type="scientific">Hyphomicrobium album</name>
    <dbReference type="NCBI Taxonomy" id="2665159"/>
    <lineage>
        <taxon>Bacteria</taxon>
        <taxon>Pseudomonadati</taxon>
        <taxon>Pseudomonadota</taxon>
        <taxon>Alphaproteobacteria</taxon>
        <taxon>Hyphomicrobiales</taxon>
        <taxon>Hyphomicrobiaceae</taxon>
        <taxon>Hyphomicrobium</taxon>
    </lineage>
</organism>
<name>A0A6I3KH59_9HYPH</name>
<dbReference type="Proteomes" id="UP000440694">
    <property type="component" value="Unassembled WGS sequence"/>
</dbReference>
<sequence>MQVHVTVLERAFELAASGSYDSVSAVRQRLLKEGYAVEQLTGRNLLNQLNTLIRARAAAPG</sequence>
<keyword evidence="2" id="KW-1185">Reference proteome</keyword>
<reference evidence="1 2" key="1">
    <citation type="submission" date="2019-11" db="EMBL/GenBank/DDBJ databases">
        <title>Identification of a novel strain.</title>
        <authorList>
            <person name="Xu Q."/>
            <person name="Wang G."/>
        </authorList>
    </citation>
    <scope>NUCLEOTIDE SEQUENCE [LARGE SCALE GENOMIC DNA]</scope>
    <source>
        <strain evidence="2">xq</strain>
    </source>
</reference>
<dbReference type="AlphaFoldDB" id="A0A6I3KH59"/>
<proteinExistence type="predicted"/>
<evidence type="ECO:0000313" key="1">
    <source>
        <dbReference type="EMBL" id="MTD93713.1"/>
    </source>
</evidence>
<dbReference type="EMBL" id="WMBQ01000001">
    <property type="protein sequence ID" value="MTD93713.1"/>
    <property type="molecule type" value="Genomic_DNA"/>
</dbReference>